<organism evidence="7 8">
    <name type="scientific">Cryobacterium algoritolerans</name>
    <dbReference type="NCBI Taxonomy" id="1259184"/>
    <lineage>
        <taxon>Bacteria</taxon>
        <taxon>Bacillati</taxon>
        <taxon>Actinomycetota</taxon>
        <taxon>Actinomycetes</taxon>
        <taxon>Micrococcales</taxon>
        <taxon>Microbacteriaceae</taxon>
        <taxon>Cryobacterium</taxon>
    </lineage>
</organism>
<dbReference type="GO" id="GO:0016020">
    <property type="term" value="C:membrane"/>
    <property type="evidence" value="ECO:0007669"/>
    <property type="project" value="GOC"/>
</dbReference>
<dbReference type="InterPro" id="IPR029098">
    <property type="entry name" value="Acetyltransf_C"/>
</dbReference>
<dbReference type="Gene3D" id="2.160.10.10">
    <property type="entry name" value="Hexapeptide repeat proteins"/>
    <property type="match status" value="1"/>
</dbReference>
<dbReference type="AlphaFoldDB" id="A0A4R8X103"/>
<evidence type="ECO:0000313" key="7">
    <source>
        <dbReference type="EMBL" id="TFC19204.1"/>
    </source>
</evidence>
<dbReference type="Pfam" id="PF13720">
    <property type="entry name" value="Acetyltransf_11"/>
    <property type="match status" value="1"/>
</dbReference>
<reference evidence="7 8" key="1">
    <citation type="submission" date="2019-03" db="EMBL/GenBank/DDBJ databases">
        <title>Genomics of glacier-inhabiting Cryobacterium strains.</title>
        <authorList>
            <person name="Liu Q."/>
            <person name="Xin Y.-H."/>
        </authorList>
    </citation>
    <scope>NUCLEOTIDE SEQUENCE [LARGE SCALE GENOMIC DNA]</scope>
    <source>
        <strain evidence="7 8">MDT1-3</strain>
    </source>
</reference>
<keyword evidence="5 7" id="KW-0012">Acyltransferase</keyword>
<dbReference type="PANTHER" id="PTHR43480:SF1">
    <property type="entry name" value="ACYL-[ACYL-CARRIER-PROTEIN]--UDP-N-ACETYLGLUCOSAMINE O-ACYLTRANSFERASE, MITOCHONDRIAL-RELATED"/>
    <property type="match status" value="1"/>
</dbReference>
<dbReference type="SUPFAM" id="SSF51161">
    <property type="entry name" value="Trimeric LpxA-like enzymes"/>
    <property type="match status" value="1"/>
</dbReference>
<evidence type="ECO:0000313" key="8">
    <source>
        <dbReference type="Proteomes" id="UP000298412"/>
    </source>
</evidence>
<dbReference type="OrthoDB" id="2643438at2"/>
<dbReference type="GO" id="GO:0009245">
    <property type="term" value="P:lipid A biosynthetic process"/>
    <property type="evidence" value="ECO:0007669"/>
    <property type="project" value="UniProtKB-KW"/>
</dbReference>
<dbReference type="Pfam" id="PF00132">
    <property type="entry name" value="Hexapep"/>
    <property type="match status" value="1"/>
</dbReference>
<sequence length="232" mass="24168">MNSIHPSAQLSGEVSIGTGNVIGPLAVIVGPVTIGDNNWIGIGAVIGGPPEVRDWAHPQDALELSAGNGIAIGNGNTIREYVQIHQGWEGVTRIEDDVFLMNQSYVAHDCTVEKRSTLAAGVLLGGHVRVGADANLGLGAIVHQRRYIGAGVMVGMGSVVTRDLPPFAKAYGNPARVRGANTVGMKRAGIPEDAIALAVSIYGRTYDRALSALNGQPGLDQALVAWRLHAAS</sequence>
<keyword evidence="4" id="KW-0443">Lipid metabolism</keyword>
<dbReference type="Proteomes" id="UP000298412">
    <property type="component" value="Unassembled WGS sequence"/>
</dbReference>
<evidence type="ECO:0000256" key="2">
    <source>
        <dbReference type="ARBA" id="ARBA00022556"/>
    </source>
</evidence>
<comment type="caution">
    <text evidence="7">The sequence shown here is derived from an EMBL/GenBank/DDBJ whole genome shotgun (WGS) entry which is preliminary data.</text>
</comment>
<dbReference type="InterPro" id="IPR010137">
    <property type="entry name" value="Lipid_A_LpxA"/>
</dbReference>
<dbReference type="InterPro" id="IPR001451">
    <property type="entry name" value="Hexapep"/>
</dbReference>
<keyword evidence="3 7" id="KW-0808">Transferase</keyword>
<evidence type="ECO:0000256" key="3">
    <source>
        <dbReference type="ARBA" id="ARBA00022679"/>
    </source>
</evidence>
<feature type="domain" description="UDP N-acetylglucosamine O-acyltransferase C-terminal" evidence="6">
    <location>
        <begin position="163"/>
        <end position="211"/>
    </location>
</feature>
<proteinExistence type="predicted"/>
<protein>
    <submittedName>
        <fullName evidence="7">Acyl-ACP--UDP-N-acetylglucosamine O-acyltransferase</fullName>
    </submittedName>
</protein>
<dbReference type="PANTHER" id="PTHR43480">
    <property type="entry name" value="ACYL-[ACYL-CARRIER-PROTEIN]--UDP-N-ACETYLGLUCOSAMINE O-ACYLTRANSFERASE"/>
    <property type="match status" value="1"/>
</dbReference>
<keyword evidence="8" id="KW-1185">Reference proteome</keyword>
<dbReference type="EMBL" id="SOFP01000013">
    <property type="protein sequence ID" value="TFC19204.1"/>
    <property type="molecule type" value="Genomic_DNA"/>
</dbReference>
<evidence type="ECO:0000256" key="5">
    <source>
        <dbReference type="ARBA" id="ARBA00023315"/>
    </source>
</evidence>
<keyword evidence="2" id="KW-0441">Lipid A biosynthesis</keyword>
<dbReference type="GO" id="GO:0008780">
    <property type="term" value="F:acyl-[acyl-carrier-protein]-UDP-N-acetylglucosamine O-acyltransferase activity"/>
    <property type="evidence" value="ECO:0007669"/>
    <property type="project" value="InterPro"/>
</dbReference>
<dbReference type="RefSeq" id="WP_134565266.1">
    <property type="nucleotide sequence ID" value="NZ_SOFP01000013.1"/>
</dbReference>
<accession>A0A4R8X103</accession>
<dbReference type="InterPro" id="IPR011004">
    <property type="entry name" value="Trimer_LpxA-like_sf"/>
</dbReference>
<gene>
    <name evidence="7" type="ORF">E3O19_03455</name>
</gene>
<evidence type="ECO:0000259" key="6">
    <source>
        <dbReference type="Pfam" id="PF13720"/>
    </source>
</evidence>
<name>A0A4R8X103_9MICO</name>
<evidence type="ECO:0000256" key="1">
    <source>
        <dbReference type="ARBA" id="ARBA00022516"/>
    </source>
</evidence>
<evidence type="ECO:0000256" key="4">
    <source>
        <dbReference type="ARBA" id="ARBA00023098"/>
    </source>
</evidence>
<keyword evidence="1" id="KW-0444">Lipid biosynthesis</keyword>